<proteinExistence type="predicted"/>
<protein>
    <submittedName>
        <fullName evidence="1">Uncharacterized protein</fullName>
    </submittedName>
</protein>
<evidence type="ECO:0000313" key="1">
    <source>
        <dbReference type="EMBL" id="QMV40070.1"/>
    </source>
</evidence>
<keyword evidence="2" id="KW-1185">Reference proteome</keyword>
<dbReference type="KEGG" id="cchl:FPL14_01795"/>
<sequence length="160" mass="18455">MRKLKIVSAIFLAALILSFLAYKILDYELNDELKPSKVAEQLLKENLAELPPSTSGLQVAGGSFMYPNIFIKFHADKEEIKAYVINSKALKNLNLNQTVSISNQDQMNHFQRNKLYEWYDPFVINDGKIYMSSFNRETNHFTKLVIDNIRDTVYIELSGK</sequence>
<name>A0A7G5BSY6_9BACL</name>
<dbReference type="Proteomes" id="UP000515679">
    <property type="component" value="Chromosome"/>
</dbReference>
<gene>
    <name evidence="1" type="ORF">FPL14_01795</name>
</gene>
<accession>A0A7G5BSY6</accession>
<reference evidence="1 2" key="1">
    <citation type="submission" date="2019-07" db="EMBL/GenBank/DDBJ databases">
        <authorList>
            <person name="Kim J.K."/>
            <person name="Cheong H.-M."/>
            <person name="Choi Y."/>
            <person name="Hwang K.J."/>
            <person name="Lee S."/>
            <person name="Choi C."/>
        </authorList>
    </citation>
    <scope>NUCLEOTIDE SEQUENCE [LARGE SCALE GENOMIC DNA]</scope>
    <source>
        <strain evidence="1 2">KS 22</strain>
    </source>
</reference>
<dbReference type="AlphaFoldDB" id="A0A7G5BSY6"/>
<organism evidence="1 2">
    <name type="scientific">Cohnella cholangitidis</name>
    <dbReference type="NCBI Taxonomy" id="2598458"/>
    <lineage>
        <taxon>Bacteria</taxon>
        <taxon>Bacillati</taxon>
        <taxon>Bacillota</taxon>
        <taxon>Bacilli</taxon>
        <taxon>Bacillales</taxon>
        <taxon>Paenibacillaceae</taxon>
        <taxon>Cohnella</taxon>
    </lineage>
</organism>
<evidence type="ECO:0000313" key="2">
    <source>
        <dbReference type="Proteomes" id="UP000515679"/>
    </source>
</evidence>
<dbReference type="RefSeq" id="WP_182301408.1">
    <property type="nucleotide sequence ID" value="NZ_CP041969.1"/>
</dbReference>
<dbReference type="EMBL" id="CP041969">
    <property type="protein sequence ID" value="QMV40070.1"/>
    <property type="molecule type" value="Genomic_DNA"/>
</dbReference>